<keyword evidence="9" id="KW-0677">Repeat</keyword>
<evidence type="ECO:0000256" key="16">
    <source>
        <dbReference type="PIRSR" id="PIRSR001155-3"/>
    </source>
</evidence>
<feature type="domain" description="CUB" evidence="20">
    <location>
        <begin position="24"/>
        <end position="143"/>
    </location>
</feature>
<dbReference type="InterPro" id="IPR001254">
    <property type="entry name" value="Trypsin_dom"/>
</dbReference>
<dbReference type="PRINTS" id="PR00722">
    <property type="entry name" value="CHYMOTRYPSIN"/>
</dbReference>
<dbReference type="PROSITE" id="PS50923">
    <property type="entry name" value="SUSHI"/>
    <property type="match status" value="1"/>
</dbReference>
<feature type="binding site" evidence="17">
    <location>
        <position position="289"/>
    </location>
    <ligand>
        <name>Ca(2+)</name>
        <dbReference type="ChEBI" id="CHEBI:29108"/>
        <label>3</label>
    </ligand>
</feature>
<dbReference type="SMART" id="SM00181">
    <property type="entry name" value="EGF"/>
    <property type="match status" value="1"/>
</dbReference>
<keyword evidence="2" id="KW-0964">Secreted</keyword>
<keyword evidence="13 15" id="KW-1015">Disulfide bond</keyword>
<dbReference type="InterPro" id="IPR001314">
    <property type="entry name" value="Peptidase_S1A"/>
</dbReference>
<dbReference type="InterPro" id="IPR000859">
    <property type="entry name" value="CUB_dom"/>
</dbReference>
<dbReference type="Proteomes" id="UP000694568">
    <property type="component" value="Unplaced"/>
</dbReference>
<feature type="disulfide bond" description="Interchain (between heavy and light chains)" evidence="15">
    <location>
        <begin position="403"/>
        <end position="540"/>
    </location>
</feature>
<dbReference type="SUPFAM" id="SSF57196">
    <property type="entry name" value="EGF/Laminin"/>
    <property type="match status" value="1"/>
</dbReference>
<keyword evidence="6" id="KW-0645">Protease</keyword>
<comment type="PTM">
    <text evidence="16">The iron and 2-oxoglutarate dependent 3-hydroxylation of aspartate and asparagine is (R) stereospecific within EGF domains.</text>
</comment>
<feature type="disulfide bond" evidence="15">
    <location>
        <begin position="173"/>
        <end position="186"/>
    </location>
</feature>
<dbReference type="Gene3D" id="2.60.120.290">
    <property type="entry name" value="Spermadhesin, CUB domain"/>
    <property type="match status" value="2"/>
</dbReference>
<evidence type="ECO:0000256" key="5">
    <source>
        <dbReference type="ARBA" id="ARBA00022659"/>
    </source>
</evidence>
<dbReference type="InterPro" id="IPR001881">
    <property type="entry name" value="EGF-like_Ca-bd_dom"/>
</dbReference>
<dbReference type="InterPro" id="IPR018097">
    <property type="entry name" value="EGF_Ca-bd_CS"/>
</dbReference>
<feature type="binding site" evidence="17">
    <location>
        <position position="128"/>
    </location>
    <ligand>
        <name>Ca(2+)</name>
        <dbReference type="ChEBI" id="CHEBI:29108"/>
        <label>1</label>
    </ligand>
</feature>
<dbReference type="SMART" id="SM00179">
    <property type="entry name" value="EGF_CA"/>
    <property type="match status" value="1"/>
</dbReference>
<dbReference type="SMART" id="SM00042">
    <property type="entry name" value="CUB"/>
    <property type="match status" value="2"/>
</dbReference>
<name>A0A8C9ZUK6_SANLU</name>
<feature type="binding site" evidence="17">
    <location>
        <position position="145"/>
    </location>
    <ligand>
        <name>Ca(2+)</name>
        <dbReference type="ChEBI" id="CHEBI:29108"/>
        <label>2</label>
    </ligand>
</feature>
<dbReference type="GO" id="GO:0005615">
    <property type="term" value="C:extracellular space"/>
    <property type="evidence" value="ECO:0007669"/>
    <property type="project" value="TreeGrafter"/>
</dbReference>
<dbReference type="PROSITE" id="PS50240">
    <property type="entry name" value="TRYPSIN_DOM"/>
    <property type="match status" value="1"/>
</dbReference>
<proteinExistence type="predicted"/>
<dbReference type="PROSITE" id="PS01186">
    <property type="entry name" value="EGF_2"/>
    <property type="match status" value="1"/>
</dbReference>
<sequence>MVGVPTPVATPVATPVETPVATHVATQLLSAMYGSLSSPNFPEPYPRHSALRWNISVAPGYRLRLYFSHFHLEPSYLCQYDYVQVEADGEVLALFCGLDQTDTEDVPSLKIISSPRNSLSVFFCSDFSDEERYTGFLAHYSAEDVDECSERSDEELVCDHFCHNFIGGYYCSCRYGYLLHSDNRTCTVECSDGVFRERSGVLSSVDFPSPYPKSSDCSYRIEVAPGFRLRLQFDPRFDVEDHPEVLCPYDHVKVLAGSSEFGPFCGDRAPPEIQTDSNVVTVFFHSDNSGENAGWSLQYTSIGSKCPALETPPNAMLNPVQSEYSFKDHVLFTCSPGYRLLKDGETLDHYQLDCQSDGSWSSSPPLCYSKRPDSFVLYIYYFHCSNLSTCICLYSMCVCAPACGRPARSLPPQVKRIVGGRGAEPGLFPWQVLLSVEDLSRVPEDRWFGSGALLSQSWVLTAAHVLRSQRRDTSVVPVAPEHVKVFLGLLDAGDKRLATNRSVQEIVLHPNFQPDNYNNDIALLRLEQPLDFTEFIRPVCLPPPHSPVRHNNNYIYSQFYLYWAKPVRTIIILLSL</sequence>
<feature type="modified residue" description="Phosphoserine; by CK2" evidence="16">
    <location>
        <position position="203"/>
    </location>
</feature>
<dbReference type="SUPFAM" id="SSF49854">
    <property type="entry name" value="Spermadhesin, CUB domain"/>
    <property type="match status" value="2"/>
</dbReference>
<feature type="binding site" evidence="17">
    <location>
        <position position="147"/>
    </location>
    <ligand>
        <name>Ca(2+)</name>
        <dbReference type="ChEBI" id="CHEBI:29108"/>
        <label>2</label>
    </ligand>
</feature>
<evidence type="ECO:0000259" key="21">
    <source>
        <dbReference type="PROSITE" id="PS50240"/>
    </source>
</evidence>
<dbReference type="InterPro" id="IPR049883">
    <property type="entry name" value="NOTCH1_EGF-like"/>
</dbReference>
<dbReference type="SMART" id="SM00032">
    <property type="entry name" value="CCP"/>
    <property type="match status" value="1"/>
</dbReference>
<comment type="subcellular location">
    <subcellularLocation>
        <location evidence="1">Secreted</location>
    </subcellularLocation>
</comment>
<dbReference type="FunFam" id="2.40.10.10:FF:000068">
    <property type="entry name" value="transmembrane protease serine 2"/>
    <property type="match status" value="1"/>
</dbReference>
<evidence type="ECO:0000256" key="10">
    <source>
        <dbReference type="ARBA" id="ARBA00022801"/>
    </source>
</evidence>
<comment type="caution">
    <text evidence="19">Lacks conserved residue(s) required for the propagation of feature annotation.</text>
</comment>
<organism evidence="23 24">
    <name type="scientific">Sander lucioperca</name>
    <name type="common">Pike-perch</name>
    <name type="synonym">Perca lucioperca</name>
    <dbReference type="NCBI Taxonomy" id="283035"/>
    <lineage>
        <taxon>Eukaryota</taxon>
        <taxon>Metazoa</taxon>
        <taxon>Chordata</taxon>
        <taxon>Craniata</taxon>
        <taxon>Vertebrata</taxon>
        <taxon>Euteleostomi</taxon>
        <taxon>Actinopterygii</taxon>
        <taxon>Neopterygii</taxon>
        <taxon>Teleostei</taxon>
        <taxon>Neoteleostei</taxon>
        <taxon>Acanthomorphata</taxon>
        <taxon>Eupercaria</taxon>
        <taxon>Perciformes</taxon>
        <taxon>Percoidei</taxon>
        <taxon>Percidae</taxon>
        <taxon>Luciopercinae</taxon>
        <taxon>Sander</taxon>
    </lineage>
</organism>
<feature type="binding site" evidence="17">
    <location>
        <position position="126"/>
    </location>
    <ligand>
        <name>Ca(2+)</name>
        <dbReference type="ChEBI" id="CHEBI:29108"/>
        <label>1</label>
    </ligand>
</feature>
<keyword evidence="24" id="KW-1185">Reference proteome</keyword>
<dbReference type="Pfam" id="PF00089">
    <property type="entry name" value="Trypsin"/>
    <property type="match status" value="1"/>
</dbReference>
<dbReference type="PANTHER" id="PTHR24255:SF13">
    <property type="entry name" value="MANNAN-BINDING LECTIN SERINE PROTEASE 1"/>
    <property type="match status" value="1"/>
</dbReference>
<feature type="domain" description="Peptidase S1" evidence="21">
    <location>
        <begin position="417"/>
        <end position="576"/>
    </location>
</feature>
<evidence type="ECO:0000313" key="23">
    <source>
        <dbReference type="Ensembl" id="ENSSLUP00000044735.1"/>
    </source>
</evidence>
<evidence type="ECO:0000256" key="15">
    <source>
        <dbReference type="PIRSR" id="PIRSR001155-2"/>
    </source>
</evidence>
<feature type="domain" description="CUB" evidence="20">
    <location>
        <begin position="190"/>
        <end position="302"/>
    </location>
</feature>
<dbReference type="CDD" id="cd00033">
    <property type="entry name" value="CCP"/>
    <property type="match status" value="1"/>
</dbReference>
<evidence type="ECO:0000256" key="14">
    <source>
        <dbReference type="ARBA" id="ARBA00023278"/>
    </source>
</evidence>
<dbReference type="CDD" id="cd00041">
    <property type="entry name" value="CUB"/>
    <property type="match status" value="2"/>
</dbReference>
<feature type="binding site" evidence="17">
    <location>
        <position position="73"/>
    </location>
    <ligand>
        <name>Ca(2+)</name>
        <dbReference type="ChEBI" id="CHEBI:29108"/>
        <label>1</label>
    </ligand>
</feature>
<evidence type="ECO:0000256" key="13">
    <source>
        <dbReference type="ARBA" id="ARBA00023157"/>
    </source>
</evidence>
<evidence type="ECO:0000256" key="6">
    <source>
        <dbReference type="ARBA" id="ARBA00022670"/>
    </source>
</evidence>
<dbReference type="GeneTree" id="ENSGT00950000183084"/>
<evidence type="ECO:0000256" key="4">
    <source>
        <dbReference type="ARBA" id="ARBA00022588"/>
    </source>
</evidence>
<evidence type="ECO:0000256" key="8">
    <source>
        <dbReference type="ARBA" id="ARBA00022729"/>
    </source>
</evidence>
<dbReference type="InterPro" id="IPR000436">
    <property type="entry name" value="Sushi_SCR_CCP_dom"/>
</dbReference>
<keyword evidence="11" id="KW-0720">Serine protease</keyword>
<dbReference type="PROSITE" id="PS01187">
    <property type="entry name" value="EGF_CA"/>
    <property type="match status" value="1"/>
</dbReference>
<keyword evidence="8" id="KW-0732">Signal</keyword>
<evidence type="ECO:0000256" key="12">
    <source>
        <dbReference type="ARBA" id="ARBA00022859"/>
    </source>
</evidence>
<dbReference type="InterPro" id="IPR035914">
    <property type="entry name" value="Sperma_CUB_dom_sf"/>
</dbReference>
<dbReference type="GO" id="GO:0045087">
    <property type="term" value="P:innate immune response"/>
    <property type="evidence" value="ECO:0007669"/>
    <property type="project" value="UniProtKB-KW"/>
</dbReference>
<keyword evidence="4" id="KW-0399">Innate immunity</keyword>
<evidence type="ECO:0000256" key="1">
    <source>
        <dbReference type="ARBA" id="ARBA00004613"/>
    </source>
</evidence>
<keyword evidence="7 17" id="KW-0479">Metal-binding</keyword>
<feature type="binding site" evidence="17">
    <location>
        <position position="250"/>
    </location>
    <ligand>
        <name>Ca(2+)</name>
        <dbReference type="ChEBI" id="CHEBI:29108"/>
        <label>3</label>
    </ligand>
</feature>
<evidence type="ECO:0000256" key="19">
    <source>
        <dbReference type="PROSITE-ProRule" id="PRU00302"/>
    </source>
</evidence>
<feature type="domain" description="Sushi" evidence="22">
    <location>
        <begin position="304"/>
        <end position="369"/>
    </location>
</feature>
<dbReference type="GO" id="GO:0006508">
    <property type="term" value="P:proteolysis"/>
    <property type="evidence" value="ECO:0007669"/>
    <property type="project" value="UniProtKB-KW"/>
</dbReference>
<dbReference type="GO" id="GO:0005509">
    <property type="term" value="F:calcium ion binding"/>
    <property type="evidence" value="ECO:0007669"/>
    <property type="project" value="InterPro"/>
</dbReference>
<gene>
    <name evidence="23" type="primary">masp1</name>
</gene>
<dbReference type="GO" id="GO:0006956">
    <property type="term" value="P:complement activation"/>
    <property type="evidence" value="ECO:0007669"/>
    <property type="project" value="InterPro"/>
</dbReference>
<reference evidence="23" key="1">
    <citation type="submission" date="2025-08" db="UniProtKB">
        <authorList>
            <consortium name="Ensembl"/>
        </authorList>
    </citation>
    <scope>IDENTIFICATION</scope>
</reference>
<feature type="binding site" evidence="17">
    <location>
        <position position="240"/>
    </location>
    <ligand>
        <name>Ca(2+)</name>
        <dbReference type="ChEBI" id="CHEBI:29108"/>
        <label>3</label>
    </ligand>
</feature>
<dbReference type="PROSITE" id="PS01180">
    <property type="entry name" value="CUB"/>
    <property type="match status" value="2"/>
</dbReference>
<dbReference type="Pfam" id="PF00084">
    <property type="entry name" value="Sushi"/>
    <property type="match status" value="1"/>
</dbReference>
<dbReference type="Pfam" id="PF07645">
    <property type="entry name" value="EGF_CA"/>
    <property type="match status" value="1"/>
</dbReference>
<dbReference type="SUPFAM" id="SSF50494">
    <property type="entry name" value="Trypsin-like serine proteases"/>
    <property type="match status" value="1"/>
</dbReference>
<dbReference type="InterPro" id="IPR035976">
    <property type="entry name" value="Sushi/SCR/CCP_sf"/>
</dbReference>
<accession>A0A8C9ZUK6</accession>
<evidence type="ECO:0000256" key="3">
    <source>
        <dbReference type="ARBA" id="ARBA00022536"/>
    </source>
</evidence>
<evidence type="ECO:0000256" key="11">
    <source>
        <dbReference type="ARBA" id="ARBA00022825"/>
    </source>
</evidence>
<feature type="modified residue" description="(3R)-3-hydroxyasparagine" evidence="16">
    <location>
        <position position="164"/>
    </location>
</feature>
<dbReference type="AlphaFoldDB" id="A0A8C9ZUK6"/>
<evidence type="ECO:0000256" key="18">
    <source>
        <dbReference type="PROSITE-ProRule" id="PRU00059"/>
    </source>
</evidence>
<dbReference type="SUPFAM" id="SSF57535">
    <property type="entry name" value="Complement control module/SCR domain"/>
    <property type="match status" value="1"/>
</dbReference>
<keyword evidence="10" id="KW-0378">Hydrolase</keyword>
<dbReference type="Pfam" id="PF00431">
    <property type="entry name" value="CUB"/>
    <property type="match status" value="2"/>
</dbReference>
<evidence type="ECO:0000313" key="24">
    <source>
        <dbReference type="Proteomes" id="UP000694568"/>
    </source>
</evidence>
<feature type="disulfide bond" evidence="15">
    <location>
        <begin position="148"/>
        <end position="162"/>
    </location>
</feature>
<dbReference type="InterPro" id="IPR043504">
    <property type="entry name" value="Peptidase_S1_PA_chymotrypsin"/>
</dbReference>
<evidence type="ECO:0000256" key="2">
    <source>
        <dbReference type="ARBA" id="ARBA00022525"/>
    </source>
</evidence>
<feature type="disulfide bond" evidence="15">
    <location>
        <begin position="247"/>
        <end position="265"/>
    </location>
</feature>
<protein>
    <submittedName>
        <fullName evidence="23">MBL associated serine protease 1</fullName>
    </submittedName>
</protein>
<reference evidence="23" key="2">
    <citation type="submission" date="2025-09" db="UniProtKB">
        <authorList>
            <consortium name="Ensembl"/>
        </authorList>
    </citation>
    <scope>IDENTIFICATION</scope>
</reference>
<feature type="binding site" evidence="17">
    <location>
        <position position="287"/>
    </location>
    <ligand>
        <name>Ca(2+)</name>
        <dbReference type="ChEBI" id="CHEBI:29108"/>
        <label>3</label>
    </ligand>
</feature>
<feature type="binding site" evidence="17">
    <location>
        <position position="168"/>
    </location>
    <ligand>
        <name>Ca(2+)</name>
        <dbReference type="ChEBI" id="CHEBI:29108"/>
        <label>2</label>
    </ligand>
</feature>
<keyword evidence="17" id="KW-0106">Calcium</keyword>
<feature type="disulfide bond" evidence="15">
    <location>
        <begin position="158"/>
        <end position="171"/>
    </location>
</feature>
<evidence type="ECO:0000259" key="22">
    <source>
        <dbReference type="PROSITE" id="PS50923"/>
    </source>
</evidence>
<feature type="binding site" evidence="17">
    <location>
        <position position="144"/>
    </location>
    <ligand>
        <name>Ca(2+)</name>
        <dbReference type="ChEBI" id="CHEBI:29108"/>
        <label>2</label>
    </ligand>
</feature>
<feature type="disulfide bond" evidence="15 18">
    <location>
        <begin position="190"/>
        <end position="217"/>
    </location>
</feature>
<keyword evidence="5 19" id="KW-0768">Sushi</keyword>
<keyword evidence="12" id="KW-0391">Immunity</keyword>
<feature type="binding site" evidence="17">
    <location>
        <position position="81"/>
    </location>
    <ligand>
        <name>Ca(2+)</name>
        <dbReference type="ChEBI" id="CHEBI:29108"/>
        <label>1</label>
    </ligand>
</feature>
<dbReference type="FunFam" id="2.10.25.10:FF:000059">
    <property type="entry name" value="Mannan-binding lectin serine protease 1"/>
    <property type="match status" value="1"/>
</dbReference>
<dbReference type="PIRSF" id="PIRSF001155">
    <property type="entry name" value="C1r_C1s_MASP"/>
    <property type="match status" value="1"/>
</dbReference>
<keyword evidence="16" id="KW-0597">Phosphoprotein</keyword>
<feature type="disulfide bond" evidence="15">
    <location>
        <begin position="78"/>
        <end position="96"/>
    </location>
</feature>
<dbReference type="SMART" id="SM00020">
    <property type="entry name" value="Tryp_SPc"/>
    <property type="match status" value="1"/>
</dbReference>
<dbReference type="GO" id="GO:0004252">
    <property type="term" value="F:serine-type endopeptidase activity"/>
    <property type="evidence" value="ECO:0007669"/>
    <property type="project" value="InterPro"/>
</dbReference>
<feature type="binding site" evidence="17">
    <location>
        <position position="164"/>
    </location>
    <ligand>
        <name>Ca(2+)</name>
        <dbReference type="ChEBI" id="CHEBI:29108"/>
        <label>2</label>
    </ligand>
</feature>
<dbReference type="FunFam" id="2.60.120.290:FF:000012">
    <property type="entry name" value="mannan-binding lectin serine protease 1 isoform X1"/>
    <property type="match status" value="1"/>
</dbReference>
<dbReference type="Gene3D" id="2.10.70.10">
    <property type="entry name" value="Complement Module, domain 1"/>
    <property type="match status" value="1"/>
</dbReference>
<evidence type="ECO:0000256" key="17">
    <source>
        <dbReference type="PIRSR" id="PIRSR001155-4"/>
    </source>
</evidence>
<dbReference type="Ensembl" id="ENSSLUT00000046137.1">
    <property type="protein sequence ID" value="ENSSLUP00000044735.1"/>
    <property type="gene ID" value="ENSSLUG00000019788.1"/>
</dbReference>
<evidence type="ECO:0000259" key="20">
    <source>
        <dbReference type="PROSITE" id="PS01180"/>
    </source>
</evidence>
<dbReference type="PANTHER" id="PTHR24255">
    <property type="entry name" value="COMPLEMENT COMPONENT 1, S SUBCOMPONENT-RELATED"/>
    <property type="match status" value="1"/>
</dbReference>
<keyword evidence="14 16" id="KW-0379">Hydroxylation</keyword>
<evidence type="ECO:0000256" key="7">
    <source>
        <dbReference type="ARBA" id="ARBA00022723"/>
    </source>
</evidence>
<dbReference type="FunFam" id="2.60.120.290:FF:000006">
    <property type="entry name" value="Mannan-binding lectin serine protease 1"/>
    <property type="match status" value="1"/>
</dbReference>
<dbReference type="InterPro" id="IPR009003">
    <property type="entry name" value="Peptidase_S1_PA"/>
</dbReference>
<keyword evidence="3" id="KW-0245">EGF-like domain</keyword>
<evidence type="ECO:0000256" key="9">
    <source>
        <dbReference type="ARBA" id="ARBA00022737"/>
    </source>
</evidence>
<dbReference type="InterPro" id="IPR000742">
    <property type="entry name" value="EGF"/>
</dbReference>
<dbReference type="Gene3D" id="2.10.25.10">
    <property type="entry name" value="Laminin"/>
    <property type="match status" value="1"/>
</dbReference>
<dbReference type="InterPro" id="IPR024175">
    <property type="entry name" value="Pept_S1A_C1r/C1S/mannan-bd"/>
</dbReference>
<dbReference type="Gene3D" id="2.40.10.10">
    <property type="entry name" value="Trypsin-like serine proteases"/>
    <property type="match status" value="1"/>
</dbReference>